<keyword evidence="1" id="KW-0472">Membrane</keyword>
<dbReference type="AlphaFoldDB" id="A0A7S0ZVD4"/>
<keyword evidence="1" id="KW-0812">Transmembrane</keyword>
<keyword evidence="2" id="KW-0732">Signal</keyword>
<evidence type="ECO:0000256" key="2">
    <source>
        <dbReference type="SAM" id="SignalP"/>
    </source>
</evidence>
<name>A0A7S0ZVD4_NOCSC</name>
<organism evidence="3">
    <name type="scientific">Noctiluca scintillans</name>
    <name type="common">Sea sparkle</name>
    <name type="synonym">Red tide dinoflagellate</name>
    <dbReference type="NCBI Taxonomy" id="2966"/>
    <lineage>
        <taxon>Eukaryota</taxon>
        <taxon>Sar</taxon>
        <taxon>Alveolata</taxon>
        <taxon>Dinophyceae</taxon>
        <taxon>Noctilucales</taxon>
        <taxon>Noctilucaceae</taxon>
        <taxon>Noctiluca</taxon>
    </lineage>
</organism>
<accession>A0A7S0ZVD4</accession>
<sequence>MFSLVAQVMGLSAAVVSCRSNFNATAWVQTAGVKTCAALWGLCTEPATKLPHVSIIEGNSSGQTSQPLAIPKTSLVCLPLEVEVAYPKPCDSGCVDDLGMCSLVCCIPTLHAQIVDAISILLLIPTAFLASLLAVGCLILQRRADR</sequence>
<feature type="chain" id="PRO_5031325922" evidence="2">
    <location>
        <begin position="19"/>
        <end position="146"/>
    </location>
</feature>
<keyword evidence="1" id="KW-1133">Transmembrane helix</keyword>
<evidence type="ECO:0000313" key="3">
    <source>
        <dbReference type="EMBL" id="CAD8833293.1"/>
    </source>
</evidence>
<protein>
    <submittedName>
        <fullName evidence="3">Uncharacterized protein</fullName>
    </submittedName>
</protein>
<feature type="signal peptide" evidence="2">
    <location>
        <begin position="1"/>
        <end position="18"/>
    </location>
</feature>
<proteinExistence type="predicted"/>
<gene>
    <name evidence="3" type="ORF">NSCI0253_LOCUS7641</name>
</gene>
<evidence type="ECO:0000256" key="1">
    <source>
        <dbReference type="SAM" id="Phobius"/>
    </source>
</evidence>
<feature type="transmembrane region" description="Helical" evidence="1">
    <location>
        <begin position="117"/>
        <end position="140"/>
    </location>
</feature>
<reference evidence="3" key="1">
    <citation type="submission" date="2021-01" db="EMBL/GenBank/DDBJ databases">
        <authorList>
            <person name="Corre E."/>
            <person name="Pelletier E."/>
            <person name="Niang G."/>
            <person name="Scheremetjew M."/>
            <person name="Finn R."/>
            <person name="Kale V."/>
            <person name="Holt S."/>
            <person name="Cochrane G."/>
            <person name="Meng A."/>
            <person name="Brown T."/>
            <person name="Cohen L."/>
        </authorList>
    </citation>
    <scope>NUCLEOTIDE SEQUENCE</scope>
</reference>
<dbReference type="EMBL" id="HBFQ01010892">
    <property type="protein sequence ID" value="CAD8833293.1"/>
    <property type="molecule type" value="Transcribed_RNA"/>
</dbReference>